<evidence type="ECO:0000256" key="1">
    <source>
        <dbReference type="SAM" id="Phobius"/>
    </source>
</evidence>
<dbReference type="AlphaFoldDB" id="A0A067SWM7"/>
<evidence type="ECO:0000313" key="3">
    <source>
        <dbReference type="Proteomes" id="UP000027222"/>
    </source>
</evidence>
<evidence type="ECO:0000313" key="2">
    <source>
        <dbReference type="EMBL" id="KDR74427.1"/>
    </source>
</evidence>
<dbReference type="EMBL" id="KL142383">
    <property type="protein sequence ID" value="KDR74427.1"/>
    <property type="molecule type" value="Genomic_DNA"/>
</dbReference>
<gene>
    <name evidence="2" type="ORF">GALMADRAFT_250370</name>
</gene>
<keyword evidence="1" id="KW-0472">Membrane</keyword>
<accession>A0A067SWM7</accession>
<name>A0A067SWM7_GALM3</name>
<keyword evidence="1" id="KW-0812">Transmembrane</keyword>
<feature type="transmembrane region" description="Helical" evidence="1">
    <location>
        <begin position="37"/>
        <end position="55"/>
    </location>
</feature>
<sequence>MHALVGLMELGCPMSSFSQVAPESALNFFPFTVNSATLFRLYTTFFGGFVLLLMLRERCGRLAT</sequence>
<proteinExistence type="predicted"/>
<keyword evidence="3" id="KW-1185">Reference proteome</keyword>
<feature type="non-terminal residue" evidence="2">
    <location>
        <position position="64"/>
    </location>
</feature>
<dbReference type="Proteomes" id="UP000027222">
    <property type="component" value="Unassembled WGS sequence"/>
</dbReference>
<reference evidence="3" key="1">
    <citation type="journal article" date="2014" name="Proc. Natl. Acad. Sci. U.S.A.">
        <title>Extensive sampling of basidiomycete genomes demonstrates inadequacy of the white-rot/brown-rot paradigm for wood decay fungi.</title>
        <authorList>
            <person name="Riley R."/>
            <person name="Salamov A.A."/>
            <person name="Brown D.W."/>
            <person name="Nagy L.G."/>
            <person name="Floudas D."/>
            <person name="Held B.W."/>
            <person name="Levasseur A."/>
            <person name="Lombard V."/>
            <person name="Morin E."/>
            <person name="Otillar R."/>
            <person name="Lindquist E.A."/>
            <person name="Sun H."/>
            <person name="LaButti K.M."/>
            <person name="Schmutz J."/>
            <person name="Jabbour D."/>
            <person name="Luo H."/>
            <person name="Baker S.E."/>
            <person name="Pisabarro A.G."/>
            <person name="Walton J.D."/>
            <person name="Blanchette R.A."/>
            <person name="Henrissat B."/>
            <person name="Martin F."/>
            <person name="Cullen D."/>
            <person name="Hibbett D.S."/>
            <person name="Grigoriev I.V."/>
        </authorList>
    </citation>
    <scope>NUCLEOTIDE SEQUENCE [LARGE SCALE GENOMIC DNA]</scope>
    <source>
        <strain evidence="3">CBS 339.88</strain>
    </source>
</reference>
<organism evidence="2 3">
    <name type="scientific">Galerina marginata (strain CBS 339.88)</name>
    <dbReference type="NCBI Taxonomy" id="685588"/>
    <lineage>
        <taxon>Eukaryota</taxon>
        <taxon>Fungi</taxon>
        <taxon>Dikarya</taxon>
        <taxon>Basidiomycota</taxon>
        <taxon>Agaricomycotina</taxon>
        <taxon>Agaricomycetes</taxon>
        <taxon>Agaricomycetidae</taxon>
        <taxon>Agaricales</taxon>
        <taxon>Agaricineae</taxon>
        <taxon>Strophariaceae</taxon>
        <taxon>Galerina</taxon>
    </lineage>
</organism>
<dbReference type="HOGENOM" id="CLU_2873809_0_0_1"/>
<keyword evidence="1" id="KW-1133">Transmembrane helix</keyword>
<protein>
    <submittedName>
        <fullName evidence="2">Uncharacterized protein</fullName>
    </submittedName>
</protein>